<evidence type="ECO:0000256" key="1">
    <source>
        <dbReference type="ARBA" id="ARBA00004651"/>
    </source>
</evidence>
<dbReference type="OrthoDB" id="9799271at2"/>
<keyword evidence="5 7" id="KW-1133">Transmembrane helix</keyword>
<evidence type="ECO:0000256" key="2">
    <source>
        <dbReference type="ARBA" id="ARBA00022448"/>
    </source>
</evidence>
<protein>
    <submittedName>
        <fullName evidence="9">ABC transporter permease</fullName>
    </submittedName>
</protein>
<dbReference type="PANTHER" id="PTHR30151:SF38">
    <property type="entry name" value="ALIPHATIC SULFONATES TRANSPORT PERMEASE PROTEIN SSUC-RELATED"/>
    <property type="match status" value="1"/>
</dbReference>
<dbReference type="AlphaFoldDB" id="A0A5B0DWL6"/>
<dbReference type="GO" id="GO:0005886">
    <property type="term" value="C:plasma membrane"/>
    <property type="evidence" value="ECO:0007669"/>
    <property type="project" value="UniProtKB-SubCell"/>
</dbReference>
<comment type="similarity">
    <text evidence="7">Belongs to the binding-protein-dependent transport system permease family.</text>
</comment>
<dbReference type="InterPro" id="IPR000515">
    <property type="entry name" value="MetI-like"/>
</dbReference>
<evidence type="ECO:0000259" key="8">
    <source>
        <dbReference type="PROSITE" id="PS50928"/>
    </source>
</evidence>
<dbReference type="Proteomes" id="UP000324738">
    <property type="component" value="Unassembled WGS sequence"/>
</dbReference>
<accession>A0A5B0DWL6</accession>
<reference evidence="9 10" key="1">
    <citation type="submission" date="2019-08" db="EMBL/GenBank/DDBJ databases">
        <title>Aureimonas fodiniaquatilis sp. nov., isolated from a coal mine wastewater.</title>
        <authorList>
            <person name="Kim W."/>
        </authorList>
    </citation>
    <scope>NUCLEOTIDE SEQUENCE [LARGE SCALE GENOMIC DNA]</scope>
    <source>
        <strain evidence="9 10">CAU 1482</strain>
    </source>
</reference>
<dbReference type="Gene3D" id="1.10.3720.10">
    <property type="entry name" value="MetI-like"/>
    <property type="match status" value="1"/>
</dbReference>
<evidence type="ECO:0000256" key="5">
    <source>
        <dbReference type="ARBA" id="ARBA00022989"/>
    </source>
</evidence>
<keyword evidence="4 7" id="KW-0812">Transmembrane</keyword>
<feature type="domain" description="ABC transmembrane type-1" evidence="8">
    <location>
        <begin position="68"/>
        <end position="252"/>
    </location>
</feature>
<dbReference type="InterPro" id="IPR035906">
    <property type="entry name" value="MetI-like_sf"/>
</dbReference>
<dbReference type="SUPFAM" id="SSF161098">
    <property type="entry name" value="MetI-like"/>
    <property type="match status" value="1"/>
</dbReference>
<feature type="transmembrane region" description="Helical" evidence="7">
    <location>
        <begin position="72"/>
        <end position="99"/>
    </location>
</feature>
<dbReference type="PROSITE" id="PS50928">
    <property type="entry name" value="ABC_TM1"/>
    <property type="match status" value="1"/>
</dbReference>
<comment type="subcellular location">
    <subcellularLocation>
        <location evidence="1 7">Cell membrane</location>
        <topology evidence="1 7">Multi-pass membrane protein</topology>
    </subcellularLocation>
</comment>
<dbReference type="CDD" id="cd06261">
    <property type="entry name" value="TM_PBP2"/>
    <property type="match status" value="1"/>
</dbReference>
<keyword evidence="3" id="KW-1003">Cell membrane</keyword>
<dbReference type="GO" id="GO:0055085">
    <property type="term" value="P:transmembrane transport"/>
    <property type="evidence" value="ECO:0007669"/>
    <property type="project" value="InterPro"/>
</dbReference>
<dbReference type="EMBL" id="VTWH01000002">
    <property type="protein sequence ID" value="KAA0970886.1"/>
    <property type="molecule type" value="Genomic_DNA"/>
</dbReference>
<sequence length="267" mass="29040">MRGAATSLFTLRGPFPRSFALALPFVLPLALLLLWQLAVVRNWVSPLILPPPLRIWQTFVELWQNGQIAEAFMISLFRIAVGFAAGAAGGLIVGMAMGLSDTFDRIFGPTLRTLAQVPTIGWMPILILVLGLSEAVKYIIIAKASFLLVLIATADAIRNVPRDQVDAMRVLRLRPMTQLTKFWIPAVLPSIVTGFRLALGAAWIALVIVEMLASTAGIGYLMVWGRTVFQLDVVVVGMIIIGLAGLSLDRVMALLERRVSHGVHGHG</sequence>
<feature type="transmembrane region" description="Helical" evidence="7">
    <location>
        <begin position="111"/>
        <end position="132"/>
    </location>
</feature>
<proteinExistence type="inferred from homology"/>
<gene>
    <name evidence="9" type="ORF">FPY71_10485</name>
</gene>
<dbReference type="Pfam" id="PF00528">
    <property type="entry name" value="BPD_transp_1"/>
    <property type="match status" value="1"/>
</dbReference>
<organism evidence="9 10">
    <name type="scientific">Aureimonas fodinaquatilis</name>
    <dbReference type="NCBI Taxonomy" id="2565783"/>
    <lineage>
        <taxon>Bacteria</taxon>
        <taxon>Pseudomonadati</taxon>
        <taxon>Pseudomonadota</taxon>
        <taxon>Alphaproteobacteria</taxon>
        <taxon>Hyphomicrobiales</taxon>
        <taxon>Aurantimonadaceae</taxon>
        <taxon>Aureimonas</taxon>
    </lineage>
</organism>
<evidence type="ECO:0000256" key="6">
    <source>
        <dbReference type="ARBA" id="ARBA00023136"/>
    </source>
</evidence>
<evidence type="ECO:0000256" key="7">
    <source>
        <dbReference type="RuleBase" id="RU363032"/>
    </source>
</evidence>
<dbReference type="RefSeq" id="WP_149300198.1">
    <property type="nucleotide sequence ID" value="NZ_VTWH01000002.1"/>
</dbReference>
<keyword evidence="2 7" id="KW-0813">Transport</keyword>
<feature type="transmembrane region" description="Helical" evidence="7">
    <location>
        <begin position="228"/>
        <end position="248"/>
    </location>
</feature>
<evidence type="ECO:0000313" key="9">
    <source>
        <dbReference type="EMBL" id="KAA0970886.1"/>
    </source>
</evidence>
<keyword evidence="10" id="KW-1185">Reference proteome</keyword>
<dbReference type="PANTHER" id="PTHR30151">
    <property type="entry name" value="ALKANE SULFONATE ABC TRANSPORTER-RELATED, MEMBRANE SUBUNIT"/>
    <property type="match status" value="1"/>
</dbReference>
<evidence type="ECO:0000313" key="10">
    <source>
        <dbReference type="Proteomes" id="UP000324738"/>
    </source>
</evidence>
<comment type="caution">
    <text evidence="9">The sequence shown here is derived from an EMBL/GenBank/DDBJ whole genome shotgun (WGS) entry which is preliminary data.</text>
</comment>
<feature type="transmembrane region" description="Helical" evidence="7">
    <location>
        <begin position="21"/>
        <end position="44"/>
    </location>
</feature>
<name>A0A5B0DWL6_9HYPH</name>
<evidence type="ECO:0000256" key="4">
    <source>
        <dbReference type="ARBA" id="ARBA00022692"/>
    </source>
</evidence>
<keyword evidence="6 7" id="KW-0472">Membrane</keyword>
<evidence type="ECO:0000256" key="3">
    <source>
        <dbReference type="ARBA" id="ARBA00022475"/>
    </source>
</evidence>